<sequence>MDGIIVLGAMPRAITLARLSGMQAKDQAAGIATSKVAVVNLREVRVELSKYRPVSVPSQRVRKAPIAHSKFTRTGGDLSTSECDLKVVSVIQRTGKEMIPPTI</sequence>
<dbReference type="KEGG" id="tom:BWR18_02610"/>
<reference evidence="1 2" key="1">
    <citation type="submission" date="2017-01" db="EMBL/GenBank/DDBJ databases">
        <title>Complete genome of Tateyamaria omphalii DOK1-4 isolated from seawater in Dokdo.</title>
        <authorList>
            <person name="Kim J.H."/>
            <person name="Chi W.-J."/>
        </authorList>
    </citation>
    <scope>NUCLEOTIDE SEQUENCE [LARGE SCALE GENOMIC DNA]</scope>
    <source>
        <strain evidence="1 2">DOK1-4</strain>
    </source>
</reference>
<dbReference type="Proteomes" id="UP000186336">
    <property type="component" value="Chromosome"/>
</dbReference>
<gene>
    <name evidence="1" type="ORF">BWR18_02610</name>
</gene>
<dbReference type="EMBL" id="CP019312">
    <property type="protein sequence ID" value="APX10706.1"/>
    <property type="molecule type" value="Genomic_DNA"/>
</dbReference>
<evidence type="ECO:0000313" key="2">
    <source>
        <dbReference type="Proteomes" id="UP000186336"/>
    </source>
</evidence>
<proteinExistence type="predicted"/>
<name>A0A1P8MRJ3_9RHOB</name>
<accession>A0A1P8MRJ3</accession>
<dbReference type="AlphaFoldDB" id="A0A1P8MRJ3"/>
<evidence type="ECO:0000313" key="1">
    <source>
        <dbReference type="EMBL" id="APX10706.1"/>
    </source>
</evidence>
<keyword evidence="2" id="KW-1185">Reference proteome</keyword>
<protein>
    <submittedName>
        <fullName evidence="1">Uncharacterized protein</fullName>
    </submittedName>
</protein>
<organism evidence="1 2">
    <name type="scientific">Tateyamaria omphalii</name>
    <dbReference type="NCBI Taxonomy" id="299262"/>
    <lineage>
        <taxon>Bacteria</taxon>
        <taxon>Pseudomonadati</taxon>
        <taxon>Pseudomonadota</taxon>
        <taxon>Alphaproteobacteria</taxon>
        <taxon>Rhodobacterales</taxon>
        <taxon>Roseobacteraceae</taxon>
        <taxon>Tateyamaria</taxon>
    </lineage>
</organism>